<name>A0A840WR57_9ACTN</name>
<proteinExistence type="predicted"/>
<keyword evidence="2" id="KW-1185">Reference proteome</keyword>
<dbReference type="RefSeq" id="WP_184367723.1">
    <property type="nucleotide sequence ID" value="NZ_BAAAKM010000059.1"/>
</dbReference>
<accession>A0A840WR57</accession>
<comment type="caution">
    <text evidence="1">The sequence shown here is derived from an EMBL/GenBank/DDBJ whole genome shotgun (WGS) entry which is preliminary data.</text>
</comment>
<organism evidence="1 2">
    <name type="scientific">Nocardiopsis metallicus</name>
    <dbReference type="NCBI Taxonomy" id="179819"/>
    <lineage>
        <taxon>Bacteria</taxon>
        <taxon>Bacillati</taxon>
        <taxon>Actinomycetota</taxon>
        <taxon>Actinomycetes</taxon>
        <taxon>Streptosporangiales</taxon>
        <taxon>Nocardiopsidaceae</taxon>
        <taxon>Nocardiopsis</taxon>
    </lineage>
</organism>
<evidence type="ECO:0000313" key="2">
    <source>
        <dbReference type="Proteomes" id="UP000579647"/>
    </source>
</evidence>
<evidence type="ECO:0000313" key="1">
    <source>
        <dbReference type="EMBL" id="MBB5494355.1"/>
    </source>
</evidence>
<dbReference type="AlphaFoldDB" id="A0A840WR57"/>
<dbReference type="EMBL" id="JACHDO010000001">
    <property type="protein sequence ID" value="MBB5494355.1"/>
    <property type="molecule type" value="Genomic_DNA"/>
</dbReference>
<gene>
    <name evidence="1" type="ORF">HNR07_005492</name>
</gene>
<sequence length="270" mass="28188">MSALVPAPLLVRPSAAVVMHTMIEVNPAVPSSYEPDLPEVFCQALRVCRGLERAVTVAELAARAGHSPAVTGVVVAELADLDLVRVVRAPAWAQRLRAWATSSRPGLVPVAVSVIKTLIVSTVGEHTQHALADLGDAEPWRLSGPPVIEVAATRIAPDLELLALGISGLGGASPVWGDVCREAFGAVLITGPASEELDAARESLLALHAFGVPVVVLIHQDGTGEVDTDVVRACLGLSARTPVVVGDVHERGVCEALMDLCSARMNGEQR</sequence>
<reference evidence="1 2" key="1">
    <citation type="submission" date="2020-08" db="EMBL/GenBank/DDBJ databases">
        <title>Sequencing the genomes of 1000 actinobacteria strains.</title>
        <authorList>
            <person name="Klenk H.-P."/>
        </authorList>
    </citation>
    <scope>NUCLEOTIDE SEQUENCE [LARGE SCALE GENOMIC DNA]</scope>
    <source>
        <strain evidence="1 2">DSM 44598</strain>
    </source>
</reference>
<dbReference type="Proteomes" id="UP000579647">
    <property type="component" value="Unassembled WGS sequence"/>
</dbReference>
<protein>
    <submittedName>
        <fullName evidence="1">Uncharacterized protein</fullName>
    </submittedName>
</protein>